<proteinExistence type="predicted"/>
<reference evidence="1" key="1">
    <citation type="journal article" date="2017" name="Nature">
        <title>The sunflower genome provides insights into oil metabolism, flowering and Asterid evolution.</title>
        <authorList>
            <person name="Badouin H."/>
            <person name="Gouzy J."/>
            <person name="Grassa C.J."/>
            <person name="Murat F."/>
            <person name="Staton S.E."/>
            <person name="Cottret L."/>
            <person name="Lelandais-Briere C."/>
            <person name="Owens G.L."/>
            <person name="Carrere S."/>
            <person name="Mayjonade B."/>
            <person name="Legrand L."/>
            <person name="Gill N."/>
            <person name="Kane N.C."/>
            <person name="Bowers J.E."/>
            <person name="Hubner S."/>
            <person name="Bellec A."/>
            <person name="Berard A."/>
            <person name="Berges H."/>
            <person name="Blanchet N."/>
            <person name="Boniface M.C."/>
            <person name="Brunel D."/>
            <person name="Catrice O."/>
            <person name="Chaidir N."/>
            <person name="Claudel C."/>
            <person name="Donnadieu C."/>
            <person name="Faraut T."/>
            <person name="Fievet G."/>
            <person name="Helmstetter N."/>
            <person name="King M."/>
            <person name="Knapp S.J."/>
            <person name="Lai Z."/>
            <person name="Le Paslier M.C."/>
            <person name="Lippi Y."/>
            <person name="Lorenzon L."/>
            <person name="Mandel J.R."/>
            <person name="Marage G."/>
            <person name="Marchand G."/>
            <person name="Marquand E."/>
            <person name="Bret-Mestries E."/>
            <person name="Morien E."/>
            <person name="Nambeesan S."/>
            <person name="Nguyen T."/>
            <person name="Pegot-Espagnet P."/>
            <person name="Pouilly N."/>
            <person name="Raftis F."/>
            <person name="Sallet E."/>
            <person name="Schiex T."/>
            <person name="Thomas J."/>
            <person name="Vandecasteele C."/>
            <person name="Vares D."/>
            <person name="Vear F."/>
            <person name="Vautrin S."/>
            <person name="Crespi M."/>
            <person name="Mangin B."/>
            <person name="Burke J.M."/>
            <person name="Salse J."/>
            <person name="Munos S."/>
            <person name="Vincourt P."/>
            <person name="Rieseberg L.H."/>
            <person name="Langlade N.B."/>
        </authorList>
    </citation>
    <scope>NUCLEOTIDE SEQUENCE</scope>
    <source>
        <tissue evidence="1">Leaves</tissue>
    </source>
</reference>
<gene>
    <name evidence="1" type="ORF">HanXRQr2_Chr10g0443351</name>
</gene>
<dbReference type="AlphaFoldDB" id="A0A9K3N431"/>
<reference evidence="1" key="2">
    <citation type="submission" date="2020-06" db="EMBL/GenBank/DDBJ databases">
        <title>Helianthus annuus Genome sequencing and assembly Release 2.</title>
        <authorList>
            <person name="Gouzy J."/>
            <person name="Langlade N."/>
            <person name="Munos S."/>
        </authorList>
    </citation>
    <scope>NUCLEOTIDE SEQUENCE</scope>
    <source>
        <tissue evidence="1">Leaves</tissue>
    </source>
</reference>
<dbReference type="Gramene" id="mRNA:HanXRQr2_Chr10g0443351">
    <property type="protein sequence ID" value="CDS:HanXRQr2_Chr10g0443351.1"/>
    <property type="gene ID" value="HanXRQr2_Chr10g0443351"/>
</dbReference>
<organism evidence="1 2">
    <name type="scientific">Helianthus annuus</name>
    <name type="common">Common sunflower</name>
    <dbReference type="NCBI Taxonomy" id="4232"/>
    <lineage>
        <taxon>Eukaryota</taxon>
        <taxon>Viridiplantae</taxon>
        <taxon>Streptophyta</taxon>
        <taxon>Embryophyta</taxon>
        <taxon>Tracheophyta</taxon>
        <taxon>Spermatophyta</taxon>
        <taxon>Magnoliopsida</taxon>
        <taxon>eudicotyledons</taxon>
        <taxon>Gunneridae</taxon>
        <taxon>Pentapetalae</taxon>
        <taxon>asterids</taxon>
        <taxon>campanulids</taxon>
        <taxon>Asterales</taxon>
        <taxon>Asteraceae</taxon>
        <taxon>Asteroideae</taxon>
        <taxon>Heliantheae alliance</taxon>
        <taxon>Heliantheae</taxon>
        <taxon>Helianthus</taxon>
    </lineage>
</organism>
<comment type="caution">
    <text evidence="1">The sequence shown here is derived from an EMBL/GenBank/DDBJ whole genome shotgun (WGS) entry which is preliminary data.</text>
</comment>
<protein>
    <submittedName>
        <fullName evidence="1">Transcription factor interactor and regulator LIM family</fullName>
    </submittedName>
</protein>
<dbReference type="OrthoDB" id="730111at2759"/>
<evidence type="ECO:0000313" key="1">
    <source>
        <dbReference type="EMBL" id="KAF5786636.1"/>
    </source>
</evidence>
<dbReference type="PANTHER" id="PTHR38530">
    <property type="entry name" value="OS06G0468300 PROTEIN"/>
    <property type="match status" value="1"/>
</dbReference>
<name>A0A9K3N431_HELAN</name>
<dbReference type="Proteomes" id="UP000215914">
    <property type="component" value="Unassembled WGS sequence"/>
</dbReference>
<keyword evidence="2" id="KW-1185">Reference proteome</keyword>
<dbReference type="EMBL" id="MNCJ02000325">
    <property type="protein sequence ID" value="KAF5786636.1"/>
    <property type="molecule type" value="Genomic_DNA"/>
</dbReference>
<accession>A0A9K3N431</accession>
<sequence length="484" mass="54166">MADISLDNRIQSPHRKRLLISTNPSKTVVSSSPVSTVESPNLSDCHCCSVRINCANPRERLQPMDSMWRIVLLCKKCFKLVNSSELCSYCFNSVDDVEDCFKCSDCERSIHNERVTRCGSVLGLSVCVDCWIPDAFVSSVRARKRKVRKKSNECCEQADTLCEVSVSVGEYNERGSVEKEVERKVAVAAKATENAVRKAVIAKNAVELAKGVLSVVAGGGAELAVLLCRAINSSPRISRYACLGSSFRRDDAVMVCYSRRRAGKKIVVMDSGTLDGSLLCYSRRGKSCFRNSVSLNAPLLCYSRGRWRSKACYYDRECECFSCKTSEKTDEHVSIPSAYLKACNRDSDLQNHYNGNNGQGNDVRRIAMKPHRSLLKYYRIGKGTKRPLFFVKDSDCSYINSADLLTDGMTGTRNFGNGYECHEICEKFDDNANRFLLKYRRNLRSKRESSSKINKFSPMLPSNHLMESTTLSDARPCSSSQAEL</sequence>
<evidence type="ECO:0000313" key="2">
    <source>
        <dbReference type="Proteomes" id="UP000215914"/>
    </source>
</evidence>